<dbReference type="InterPro" id="IPR025668">
    <property type="entry name" value="Tnp_DDE_dom"/>
</dbReference>
<dbReference type="AlphaFoldDB" id="A0AAN1D630"/>
<dbReference type="GeneID" id="56925090"/>
<feature type="domain" description="Transposase DDE" evidence="2">
    <location>
        <begin position="382"/>
        <end position="505"/>
    </location>
</feature>
<dbReference type="InterPro" id="IPR047629">
    <property type="entry name" value="IS1182_transpos"/>
</dbReference>
<organism evidence="3 4">
    <name type="scientific">Parageobacillus thermoglucosidasius</name>
    <name type="common">Geobacillus thermoglucosidasius</name>
    <dbReference type="NCBI Taxonomy" id="1426"/>
    <lineage>
        <taxon>Bacteria</taxon>
        <taxon>Bacillati</taxon>
        <taxon>Bacillota</taxon>
        <taxon>Bacilli</taxon>
        <taxon>Bacillales</taxon>
        <taxon>Anoxybacillaceae</taxon>
        <taxon>Parageobacillus</taxon>
    </lineage>
</organism>
<reference evidence="4" key="1">
    <citation type="journal article" date="2016" name="Genome Announc.">
        <title>Complete Genome Sequence of Geobacillus thermoglucosidasius NCIMB 11955, the Progenitor of a Bioethanol Production Strain.</title>
        <authorList>
            <person name="Sheng L."/>
            <person name="Zhang Y."/>
            <person name="Minton N.P."/>
        </authorList>
    </citation>
    <scope>NUCLEOTIDE SEQUENCE [LARGE SCALE GENOMIC DNA]</scope>
    <source>
        <strain evidence="4">NCIMB 11955</strain>
    </source>
</reference>
<dbReference type="PANTHER" id="PTHR33408:SF2">
    <property type="entry name" value="TRANSPOSASE DDE DOMAIN-CONTAINING PROTEIN"/>
    <property type="match status" value="1"/>
</dbReference>
<feature type="domain" description="Transposase InsH N-terminal" evidence="1">
    <location>
        <begin position="15"/>
        <end position="105"/>
    </location>
</feature>
<dbReference type="Pfam" id="PF05598">
    <property type="entry name" value="DUF772"/>
    <property type="match status" value="1"/>
</dbReference>
<dbReference type="RefSeq" id="WP_060678128.1">
    <property type="nucleotide sequence ID" value="NZ_CP012712.1"/>
</dbReference>
<protein>
    <submittedName>
        <fullName evidence="3">Transposase</fullName>
    </submittedName>
</protein>
<dbReference type="Pfam" id="PF13751">
    <property type="entry name" value="DDE_Tnp_1_6"/>
    <property type="match status" value="1"/>
</dbReference>
<keyword evidence="4" id="KW-1185">Reference proteome</keyword>
<dbReference type="Proteomes" id="UP000093052">
    <property type="component" value="Chromosome"/>
</dbReference>
<dbReference type="InterPro" id="IPR008490">
    <property type="entry name" value="Transposase_InsH_N"/>
</dbReference>
<dbReference type="NCBIfam" id="NF033551">
    <property type="entry name" value="transpos_IS1182"/>
    <property type="match status" value="1"/>
</dbReference>
<name>A0AAN1D630_PARTM</name>
<sequence>MYIYYNRDQLILPMDLEILIPKHHLCRIVDLAVEKMDPALLVSLYPGGGRPAYHPKMMLKVILYAYANRIYSSRQIAKQLKENIYFMWLSGHQTPDFRTINRFRSERMKDIIYETFFSIVDLLRQEGLVKLEDYFLDGTKIEASANKYTFVWRKSTEKYDQKLEEKFRKIVASIEQVVKEDEESEQEGDFQEKLEASPITSEKIEAVIEQVEEHLKKEPKNRTLKKAKQQLEQDILPRKKKYEEYKKVLGERNSFSKTDPDATFMRMKDDHMKNGQLKPGYNVQIGTGNQFITGFSVHQRAGDAGCFIPHLEQLAAHGRPMPKRAIADSACGSEENYTYCEKKQIVVLIKYNTLDREQTKAWAKEIGRIENMTYDEELDEWICAKGERLVFVYKRKETTDNGYVIVKRTYRCTACAGCPFQAACAKGKDTKTIRVSLKNQQQRQEIRKRLSTEEGATTYRRRQIENEPVFGQIKHNQQFHRFSLRGLPKITLEWGLVCAAHNLRKWATTTDPTRKK</sequence>
<evidence type="ECO:0000259" key="1">
    <source>
        <dbReference type="Pfam" id="PF05598"/>
    </source>
</evidence>
<gene>
    <name evidence="3" type="ORF">BCV53_06380</name>
</gene>
<accession>A0AAN1D630</accession>
<dbReference type="EMBL" id="CP016622">
    <property type="protein sequence ID" value="ANZ29728.1"/>
    <property type="molecule type" value="Genomic_DNA"/>
</dbReference>
<dbReference type="PANTHER" id="PTHR33408">
    <property type="entry name" value="TRANSPOSASE"/>
    <property type="match status" value="1"/>
</dbReference>
<proteinExistence type="predicted"/>
<evidence type="ECO:0000259" key="2">
    <source>
        <dbReference type="Pfam" id="PF13751"/>
    </source>
</evidence>
<evidence type="ECO:0000313" key="3">
    <source>
        <dbReference type="EMBL" id="ANZ29728.1"/>
    </source>
</evidence>
<dbReference type="KEGG" id="ptl:AOT13_06375"/>
<evidence type="ECO:0000313" key="4">
    <source>
        <dbReference type="Proteomes" id="UP000093052"/>
    </source>
</evidence>